<accession>A0A397WN48</accession>
<dbReference type="InterPro" id="IPR016180">
    <property type="entry name" value="Ribosomal_uL16_dom"/>
</dbReference>
<sequence>MAKRPWRIFRQIERAYTRFSYSKKLNRIPGAPVTKLRVQVMGEVNRPLRDWKYAGHLISLLNIQISDYSLEAVRINLLKYLENEVKNFLFIIRKYPHHVVREHPIVYGGMGVAADRISQGMRLSFGKPKYRAAQIYRGDIILSIYFDNENFISIVKNLLRIARNKLSGNYFEYVGENIDENEIVKKIS</sequence>
<dbReference type="GO" id="GO:0003735">
    <property type="term" value="F:structural constituent of ribosome"/>
    <property type="evidence" value="ECO:0007669"/>
    <property type="project" value="InterPro"/>
</dbReference>
<gene>
    <name evidence="4" type="ORF">BXU00_00045</name>
</gene>
<dbReference type="CDD" id="cd01433">
    <property type="entry name" value="Ribosomal_L16_L10e"/>
    <property type="match status" value="1"/>
</dbReference>
<name>A0A397WN48_9ARCH</name>
<evidence type="ECO:0000313" key="5">
    <source>
        <dbReference type="Proteomes" id="UP000266622"/>
    </source>
</evidence>
<protein>
    <submittedName>
        <fullName evidence="4">Uncharacterized protein</fullName>
    </submittedName>
</protein>
<dbReference type="GO" id="GO:0005840">
    <property type="term" value="C:ribosome"/>
    <property type="evidence" value="ECO:0007669"/>
    <property type="project" value="UniProtKB-KW"/>
</dbReference>
<dbReference type="InterPro" id="IPR001197">
    <property type="entry name" value="Ribosomal_uL16_euk_arch"/>
</dbReference>
<dbReference type="Pfam" id="PF00252">
    <property type="entry name" value="Ribosomal_L16"/>
    <property type="match status" value="1"/>
</dbReference>
<dbReference type="GO" id="GO:1990904">
    <property type="term" value="C:ribonucleoprotein complex"/>
    <property type="evidence" value="ECO:0007669"/>
    <property type="project" value="UniProtKB-KW"/>
</dbReference>
<dbReference type="PIRSF" id="PIRSF005590">
    <property type="entry name" value="Ribosomal_L10"/>
    <property type="match status" value="1"/>
</dbReference>
<dbReference type="InterPro" id="IPR047873">
    <property type="entry name" value="Ribosomal_uL16"/>
</dbReference>
<evidence type="ECO:0000256" key="2">
    <source>
        <dbReference type="ARBA" id="ARBA00022980"/>
    </source>
</evidence>
<evidence type="ECO:0000256" key="1">
    <source>
        <dbReference type="ARBA" id="ARBA00008931"/>
    </source>
</evidence>
<dbReference type="EMBL" id="MWMI01000001">
    <property type="protein sequence ID" value="RIB35495.1"/>
    <property type="molecule type" value="Genomic_DNA"/>
</dbReference>
<dbReference type="SUPFAM" id="SSF54686">
    <property type="entry name" value="Ribosomal protein L16p/L10e"/>
    <property type="match status" value="1"/>
</dbReference>
<organism evidence="4 5">
    <name type="scientific">Candidatus Nanoclepta minutus</name>
    <dbReference type="NCBI Taxonomy" id="1940235"/>
    <lineage>
        <taxon>Archaea</taxon>
        <taxon>Nanobdellota</taxon>
        <taxon>Candidatus Nanoclepta</taxon>
    </lineage>
</organism>
<dbReference type="Gene3D" id="3.90.1170.10">
    <property type="entry name" value="Ribosomal protein L10e/L16"/>
    <property type="match status" value="1"/>
</dbReference>
<dbReference type="GO" id="GO:0006412">
    <property type="term" value="P:translation"/>
    <property type="evidence" value="ECO:0007669"/>
    <property type="project" value="InterPro"/>
</dbReference>
<dbReference type="NCBIfam" id="NF003239">
    <property type="entry name" value="PRK04199.1-4"/>
    <property type="match status" value="1"/>
</dbReference>
<dbReference type="AlphaFoldDB" id="A0A397WN48"/>
<keyword evidence="3" id="KW-0687">Ribonucleoprotein</keyword>
<comment type="caution">
    <text evidence="4">The sequence shown here is derived from an EMBL/GenBank/DDBJ whole genome shotgun (WGS) entry which is preliminary data.</text>
</comment>
<comment type="similarity">
    <text evidence="1">Belongs to the universal ribosomal protein uL16 family.</text>
</comment>
<dbReference type="PANTHER" id="PTHR11726">
    <property type="entry name" value="60S RIBOSOMAL PROTEIN L10"/>
    <property type="match status" value="1"/>
</dbReference>
<reference evidence="4 5" key="1">
    <citation type="journal article" date="2018" name="Syst. Appl. Microbiol.">
        <title>A new symbiotic nanoarchaeote (Candidatus Nanoclepta minutus) and its host (Zestosphaera tikiterensis gen. nov., sp. nov.) from a New Zealand hot spring.</title>
        <authorList>
            <person name="St John E."/>
            <person name="Liu Y."/>
            <person name="Podar M."/>
            <person name="Stott M.B."/>
            <person name="Meneghin J."/>
            <person name="Chen Z."/>
            <person name="Lagutin K."/>
            <person name="Mitchell K."/>
            <person name="Reysenbach A.L."/>
        </authorList>
    </citation>
    <scope>NUCLEOTIDE SEQUENCE [LARGE SCALE GENOMIC DNA]</scope>
    <source>
        <strain evidence="4">NZ3</strain>
    </source>
</reference>
<keyword evidence="2" id="KW-0689">Ribosomal protein</keyword>
<evidence type="ECO:0000256" key="3">
    <source>
        <dbReference type="ARBA" id="ARBA00023274"/>
    </source>
</evidence>
<proteinExistence type="inferred from homology"/>
<dbReference type="InterPro" id="IPR036920">
    <property type="entry name" value="Ribosomal_uL16_sf"/>
</dbReference>
<dbReference type="Proteomes" id="UP000266622">
    <property type="component" value="Unassembled WGS sequence"/>
</dbReference>
<evidence type="ECO:0000313" key="4">
    <source>
        <dbReference type="EMBL" id="RIB35495.1"/>
    </source>
</evidence>